<feature type="compositionally biased region" description="Acidic residues" evidence="10">
    <location>
        <begin position="970"/>
        <end position="983"/>
    </location>
</feature>
<feature type="region of interest" description="Disordered" evidence="10">
    <location>
        <begin position="939"/>
        <end position="1006"/>
    </location>
</feature>
<dbReference type="PROSITE" id="PS50102">
    <property type="entry name" value="RRM"/>
    <property type="match status" value="2"/>
</dbReference>
<keyword evidence="2 8" id="KW-0863">Zinc-finger</keyword>
<name>A0A8T2J703_9PIPI</name>
<feature type="region of interest" description="Disordered" evidence="10">
    <location>
        <begin position="860"/>
        <end position="884"/>
    </location>
</feature>
<dbReference type="Proteomes" id="UP000812440">
    <property type="component" value="Chromosome 3"/>
</dbReference>
<feature type="compositionally biased region" description="Acidic residues" evidence="10">
    <location>
        <begin position="990"/>
        <end position="1000"/>
    </location>
</feature>
<feature type="compositionally biased region" description="Polar residues" evidence="10">
    <location>
        <begin position="201"/>
        <end position="210"/>
    </location>
</feature>
<dbReference type="GO" id="GO:0008270">
    <property type="term" value="F:zinc ion binding"/>
    <property type="evidence" value="ECO:0007669"/>
    <property type="project" value="UniProtKB-KW"/>
</dbReference>
<evidence type="ECO:0000256" key="9">
    <source>
        <dbReference type="SAM" id="Coils"/>
    </source>
</evidence>
<keyword evidence="4 7" id="KW-0694">RNA-binding</keyword>
<dbReference type="GO" id="GO:0003723">
    <property type="term" value="F:RNA binding"/>
    <property type="evidence" value="ECO:0007669"/>
    <property type="project" value="UniProtKB-UniRule"/>
</dbReference>
<feature type="compositionally biased region" description="Basic residues" evidence="10">
    <location>
        <begin position="164"/>
        <end position="184"/>
    </location>
</feature>
<proteinExistence type="predicted"/>
<feature type="domain" description="C3H1-type" evidence="12">
    <location>
        <begin position="288"/>
        <end position="316"/>
    </location>
</feature>
<dbReference type="InterPro" id="IPR000571">
    <property type="entry name" value="Znf_CCCH"/>
</dbReference>
<feature type="compositionally biased region" description="Polar residues" evidence="10">
    <location>
        <begin position="677"/>
        <end position="700"/>
    </location>
</feature>
<evidence type="ECO:0000256" key="8">
    <source>
        <dbReference type="PROSITE-ProRule" id="PRU00723"/>
    </source>
</evidence>
<dbReference type="PANTHER" id="PTHR14398:SF1">
    <property type="entry name" value="RNA-BINDING PROTEIN 27"/>
    <property type="match status" value="1"/>
</dbReference>
<feature type="domain" description="RRM" evidence="11">
    <location>
        <begin position="893"/>
        <end position="962"/>
    </location>
</feature>
<feature type="region of interest" description="Disordered" evidence="10">
    <location>
        <begin position="610"/>
        <end position="641"/>
    </location>
</feature>
<dbReference type="SUPFAM" id="SSF54928">
    <property type="entry name" value="RNA-binding domain, RBD"/>
    <property type="match status" value="2"/>
</dbReference>
<dbReference type="InterPro" id="IPR002483">
    <property type="entry name" value="PWI_dom"/>
</dbReference>
<sequence length="1006" mass="113482">MLIENVEAFKTWLAKLLEPICDADPSALANYVIALVRKDKSEKELKAGCVDQLDVFLQKETNSFVDKLFDSLHTKIYLPPEETPMLDLKQEKEEIKEDIPEKRQMAVPGTEIYEDERENRKKKHQSPTRNRSDSNERRTRDKKREDGKWREYDRHRDKYDWRRARSKSPSKSKSANRSRSRSRGRSRDRESIRNRGIAKGNTLQQTTSLNQHRERPKFESDRCDLETVYTPSSQAATSSAEPQYSSGGQAIPSTVTVIAPAHHPESTTEIWSNYYNNHNPPNSFGRNPTTKRRCRDYDERGFCVLGDLCQFDHGNDPLVVDEVSLPSMIPFPPPPGLPPPGILLPPIPGPAHAMRLPVLGLHTQPPPPPVLSAPRLPLTHSSHLNNSEHPGTSTVPTLAPIGGGLPPPIPPPNLLYSVSEHTYEPDGYNPEAPSLTNTGRPGYRTFLQRQTTQRSNLIGLTSGDMDTPRAANIVIQTEPPPLCPVNNNRVVVEPDRKRTLANIDGPFAKKPWMDKQGNSNHNKAGFVKKVQYTNTKLEVRKIPQDLNNITKLNEHFSKFGTIVNIQVAFQGDPEGALIQYLTNDEARRAISSTEAVLNNRFIKVLWHRENNEQHSSQPQLQQHPAHHLSPHTTSTSQTNMAPNAQGHLQKVTPKIISQGSYVLNKLPAKHRIGAAGTSPSDSTFLASNQPSSGEENQSLTSTVGLSKMVYSSTNKPASKPVTGSKTVDVQDALKKKQEALKLQQDMRKKKQEMLEKQIECQKMLISRLEKNKTMKAEERNEIMKTLKELSEKISQVKDELKTLSAPSKMKSKTEAQKELLDVEMDFHKRLSSGEDTTELRKKLSQLQVEAARLGILPLSRGKTLPNQSRGRGRGRGGRGRGSLNHMVVDHRPKTIAVVGFYDKEKDEIIQHFAKFGDVEDLKEEEFPPSINLTFKTRQEAENAANQGSKFKGRKLQISWHKPKTPSINTETEEEESKEEEAETSDPFLHDDEDEDEDEDESRSWRR</sequence>
<keyword evidence="14" id="KW-1185">Reference proteome</keyword>
<protein>
    <recommendedName>
        <fullName evidence="15">RNA-binding protein 27</fullName>
    </recommendedName>
</protein>
<evidence type="ECO:0000313" key="13">
    <source>
        <dbReference type="EMBL" id="KAG8439244.1"/>
    </source>
</evidence>
<evidence type="ECO:0000259" key="11">
    <source>
        <dbReference type="PROSITE" id="PS50102"/>
    </source>
</evidence>
<keyword evidence="3 8" id="KW-0862">Zinc</keyword>
<dbReference type="InterPro" id="IPR035979">
    <property type="entry name" value="RBD_domain_sf"/>
</dbReference>
<evidence type="ECO:0000256" key="2">
    <source>
        <dbReference type="ARBA" id="ARBA00022771"/>
    </source>
</evidence>
<evidence type="ECO:0000256" key="6">
    <source>
        <dbReference type="ARBA" id="ARBA00043866"/>
    </source>
</evidence>
<feature type="coiled-coil region" evidence="9">
    <location>
        <begin position="732"/>
        <end position="799"/>
    </location>
</feature>
<evidence type="ECO:0000256" key="1">
    <source>
        <dbReference type="ARBA" id="ARBA00022723"/>
    </source>
</evidence>
<accession>A0A8T2J703</accession>
<dbReference type="Gene3D" id="3.30.70.330">
    <property type="match status" value="2"/>
</dbReference>
<comment type="caution">
    <text evidence="13">The sequence shown here is derived from an EMBL/GenBank/DDBJ whole genome shotgun (WGS) entry which is preliminary data.</text>
</comment>
<dbReference type="AlphaFoldDB" id="A0A8T2J703"/>
<dbReference type="InterPro" id="IPR000504">
    <property type="entry name" value="RRM_dom"/>
</dbReference>
<feature type="compositionally biased region" description="Basic and acidic residues" evidence="10">
    <location>
        <begin position="211"/>
        <end position="222"/>
    </location>
</feature>
<comment type="function">
    <text evidence="6">May be involved in the turnover of nuclear polyadenylated (pA+) RNA.</text>
</comment>
<dbReference type="SMART" id="SM00360">
    <property type="entry name" value="RRM"/>
    <property type="match status" value="2"/>
</dbReference>
<keyword evidence="5 9" id="KW-0175">Coiled coil</keyword>
<feature type="compositionally biased region" description="Basic and acidic residues" evidence="10">
    <location>
        <begin position="95"/>
        <end position="104"/>
    </location>
</feature>
<dbReference type="FunFam" id="1.20.1390.10:FF:000001">
    <property type="entry name" value="RNA-binding protein 26 isoform X2"/>
    <property type="match status" value="1"/>
</dbReference>
<evidence type="ECO:0000259" key="12">
    <source>
        <dbReference type="PROSITE" id="PS50103"/>
    </source>
</evidence>
<dbReference type="InterPro" id="IPR045137">
    <property type="entry name" value="RBM26/27"/>
</dbReference>
<dbReference type="PANTHER" id="PTHR14398">
    <property type="entry name" value="RNA RECOGNITION RRM/RNP DOMAIN"/>
    <property type="match status" value="1"/>
</dbReference>
<organism evidence="13 14">
    <name type="scientific">Hymenochirus boettgeri</name>
    <name type="common">Congo dwarf clawed frog</name>
    <dbReference type="NCBI Taxonomy" id="247094"/>
    <lineage>
        <taxon>Eukaryota</taxon>
        <taxon>Metazoa</taxon>
        <taxon>Chordata</taxon>
        <taxon>Craniata</taxon>
        <taxon>Vertebrata</taxon>
        <taxon>Euteleostomi</taxon>
        <taxon>Amphibia</taxon>
        <taxon>Batrachia</taxon>
        <taxon>Anura</taxon>
        <taxon>Pipoidea</taxon>
        <taxon>Pipidae</taxon>
        <taxon>Pipinae</taxon>
        <taxon>Hymenochirus</taxon>
    </lineage>
</organism>
<gene>
    <name evidence="13" type="ORF">GDO86_005461</name>
</gene>
<dbReference type="InterPro" id="IPR012677">
    <property type="entry name" value="Nucleotide-bd_a/b_plait_sf"/>
</dbReference>
<evidence type="ECO:0000256" key="10">
    <source>
        <dbReference type="SAM" id="MobiDB-lite"/>
    </source>
</evidence>
<dbReference type="GO" id="GO:0005634">
    <property type="term" value="C:nucleus"/>
    <property type="evidence" value="ECO:0007669"/>
    <property type="project" value="TreeGrafter"/>
</dbReference>
<feature type="compositionally biased region" description="Basic and acidic residues" evidence="10">
    <location>
        <begin position="130"/>
        <end position="163"/>
    </location>
</feature>
<dbReference type="SMART" id="SM00356">
    <property type="entry name" value="ZnF_C3H1"/>
    <property type="match status" value="1"/>
</dbReference>
<dbReference type="FunFam" id="3.30.70.330:FF:000330">
    <property type="entry name" value="RNA-binding motif protein 26"/>
    <property type="match status" value="1"/>
</dbReference>
<evidence type="ECO:0000313" key="14">
    <source>
        <dbReference type="Proteomes" id="UP000812440"/>
    </source>
</evidence>
<dbReference type="PROSITE" id="PS50103">
    <property type="entry name" value="ZF_C3H1"/>
    <property type="match status" value="1"/>
</dbReference>
<evidence type="ECO:0000256" key="5">
    <source>
        <dbReference type="ARBA" id="ARBA00023054"/>
    </source>
</evidence>
<feature type="zinc finger region" description="C3H1-type" evidence="8">
    <location>
        <begin position="288"/>
        <end position="316"/>
    </location>
</feature>
<evidence type="ECO:0000256" key="3">
    <source>
        <dbReference type="ARBA" id="ARBA00022833"/>
    </source>
</evidence>
<dbReference type="OrthoDB" id="443401at2759"/>
<feature type="compositionally biased region" description="Polar residues" evidence="10">
    <location>
        <begin position="379"/>
        <end position="393"/>
    </location>
</feature>
<evidence type="ECO:0000256" key="4">
    <source>
        <dbReference type="ARBA" id="ARBA00022884"/>
    </source>
</evidence>
<feature type="region of interest" description="Disordered" evidence="10">
    <location>
        <begin position="364"/>
        <end position="393"/>
    </location>
</feature>
<feature type="region of interest" description="Disordered" evidence="10">
    <location>
        <begin position="672"/>
        <end position="700"/>
    </location>
</feature>
<dbReference type="Gene3D" id="1.20.1390.10">
    <property type="entry name" value="PWI domain"/>
    <property type="match status" value="1"/>
</dbReference>
<feature type="domain" description="RRM" evidence="11">
    <location>
        <begin position="535"/>
        <end position="609"/>
    </location>
</feature>
<feature type="compositionally biased region" description="Low complexity" evidence="10">
    <location>
        <begin position="613"/>
        <end position="623"/>
    </location>
</feature>
<dbReference type="EMBL" id="JAACNH010000006">
    <property type="protein sequence ID" value="KAG8439244.1"/>
    <property type="molecule type" value="Genomic_DNA"/>
</dbReference>
<reference evidence="13" key="1">
    <citation type="thesis" date="2020" institute="ProQuest LLC" country="789 East Eisenhower Parkway, Ann Arbor, MI, USA">
        <title>Comparative Genomics and Chromosome Evolution.</title>
        <authorList>
            <person name="Mudd A.B."/>
        </authorList>
    </citation>
    <scope>NUCLEOTIDE SEQUENCE</scope>
    <source>
        <strain evidence="13">Female2</strain>
        <tissue evidence="13">Blood</tissue>
    </source>
</reference>
<feature type="region of interest" description="Disordered" evidence="10">
    <location>
        <begin position="95"/>
        <end position="222"/>
    </location>
</feature>
<evidence type="ECO:0008006" key="15">
    <source>
        <dbReference type="Google" id="ProtNLM"/>
    </source>
</evidence>
<feature type="compositionally biased region" description="Polar residues" evidence="10">
    <location>
        <begin position="632"/>
        <end position="641"/>
    </location>
</feature>
<dbReference type="Pfam" id="PF01480">
    <property type="entry name" value="PWI"/>
    <property type="match status" value="1"/>
</dbReference>
<keyword evidence="1 8" id="KW-0479">Metal-binding</keyword>
<evidence type="ECO:0000256" key="7">
    <source>
        <dbReference type="PROSITE-ProRule" id="PRU00176"/>
    </source>
</evidence>